<reference evidence="1" key="1">
    <citation type="submission" date="2019-10" db="EMBL/GenBank/DDBJ databases">
        <authorList>
            <consortium name="DOE Joint Genome Institute"/>
            <person name="Kuo A."/>
            <person name="Miyauchi S."/>
            <person name="Kiss E."/>
            <person name="Drula E."/>
            <person name="Kohler A."/>
            <person name="Sanchez-Garcia M."/>
            <person name="Andreopoulos B."/>
            <person name="Barry K.W."/>
            <person name="Bonito G."/>
            <person name="Buee M."/>
            <person name="Carver A."/>
            <person name="Chen C."/>
            <person name="Cichocki N."/>
            <person name="Clum A."/>
            <person name="Culley D."/>
            <person name="Crous P.W."/>
            <person name="Fauchery L."/>
            <person name="Girlanda M."/>
            <person name="Hayes R."/>
            <person name="Keri Z."/>
            <person name="Labutti K."/>
            <person name="Lipzen A."/>
            <person name="Lombard V."/>
            <person name="Magnuson J."/>
            <person name="Maillard F."/>
            <person name="Morin E."/>
            <person name="Murat C."/>
            <person name="Nolan M."/>
            <person name="Ohm R."/>
            <person name="Pangilinan J."/>
            <person name="Pereira M."/>
            <person name="Perotto S."/>
            <person name="Peter M."/>
            <person name="Riley R."/>
            <person name="Sitrit Y."/>
            <person name="Stielow B."/>
            <person name="Szollosi G."/>
            <person name="Zifcakova L."/>
            <person name="Stursova M."/>
            <person name="Spatafora J.W."/>
            <person name="Tedersoo L."/>
            <person name="Vaario L.-M."/>
            <person name="Yamada A."/>
            <person name="Yan M."/>
            <person name="Wang P."/>
            <person name="Xu J."/>
            <person name="Bruns T."/>
            <person name="Baldrian P."/>
            <person name="Vilgalys R."/>
            <person name="Henrissat B."/>
            <person name="Grigoriev I.V."/>
            <person name="Hibbett D."/>
            <person name="Nagy L.G."/>
            <person name="Martin F.M."/>
        </authorList>
    </citation>
    <scope>NUCLEOTIDE SEQUENCE</scope>
    <source>
        <strain evidence="1">P2</strain>
    </source>
</reference>
<organism evidence="1 2">
    <name type="scientific">Thelephora ganbajun</name>
    <name type="common">Ganba fungus</name>
    <dbReference type="NCBI Taxonomy" id="370292"/>
    <lineage>
        <taxon>Eukaryota</taxon>
        <taxon>Fungi</taxon>
        <taxon>Dikarya</taxon>
        <taxon>Basidiomycota</taxon>
        <taxon>Agaricomycotina</taxon>
        <taxon>Agaricomycetes</taxon>
        <taxon>Thelephorales</taxon>
        <taxon>Thelephoraceae</taxon>
        <taxon>Thelephora</taxon>
    </lineage>
</organism>
<protein>
    <submittedName>
        <fullName evidence="1">Uncharacterized protein</fullName>
    </submittedName>
</protein>
<sequence>MATRMTKVAGHHRTESESTSGSSKGKDGEGDGEGDGGEGDDDGEGDGDDDGDDDGEGDDDSDDDGDGDDDSEGEGGDGDGDGVGGDDSEMSWLGSHPGFPGRRARFSWPTRMSGKDVLDRFTNLDFREGAVAPARRVLMGMASRKSRKDFSSSLDVHDMIMVTLEIEAFFNRELKHVPGLLALLLESREISQRQQPAALLRVARLHATATRTTKVAGHHRTESESTSGSSKGKDSEGDGEGDGGEGDDDGEGEGDDDGDDDGDSDDNSNDNSEGEGGDGDGDGVGGDDGE</sequence>
<evidence type="ECO:0000313" key="1">
    <source>
        <dbReference type="EMBL" id="KAF9643391.1"/>
    </source>
</evidence>
<proteinExistence type="predicted"/>
<keyword evidence="2" id="KW-1185">Reference proteome</keyword>
<reference evidence="1" key="2">
    <citation type="journal article" date="2020" name="Nat. Commun.">
        <title>Large-scale genome sequencing of mycorrhizal fungi provides insights into the early evolution of symbiotic traits.</title>
        <authorList>
            <person name="Miyauchi S."/>
            <person name="Kiss E."/>
            <person name="Kuo A."/>
            <person name="Drula E."/>
            <person name="Kohler A."/>
            <person name="Sanchez-Garcia M."/>
            <person name="Morin E."/>
            <person name="Andreopoulos B."/>
            <person name="Barry K.W."/>
            <person name="Bonito G."/>
            <person name="Buee M."/>
            <person name="Carver A."/>
            <person name="Chen C."/>
            <person name="Cichocki N."/>
            <person name="Clum A."/>
            <person name="Culley D."/>
            <person name="Crous P.W."/>
            <person name="Fauchery L."/>
            <person name="Girlanda M."/>
            <person name="Hayes R.D."/>
            <person name="Keri Z."/>
            <person name="LaButti K."/>
            <person name="Lipzen A."/>
            <person name="Lombard V."/>
            <person name="Magnuson J."/>
            <person name="Maillard F."/>
            <person name="Murat C."/>
            <person name="Nolan M."/>
            <person name="Ohm R.A."/>
            <person name="Pangilinan J."/>
            <person name="Pereira M.F."/>
            <person name="Perotto S."/>
            <person name="Peter M."/>
            <person name="Pfister S."/>
            <person name="Riley R."/>
            <person name="Sitrit Y."/>
            <person name="Stielow J.B."/>
            <person name="Szollosi G."/>
            <person name="Zifcakova L."/>
            <person name="Stursova M."/>
            <person name="Spatafora J.W."/>
            <person name="Tedersoo L."/>
            <person name="Vaario L.M."/>
            <person name="Yamada A."/>
            <person name="Yan M."/>
            <person name="Wang P."/>
            <person name="Xu J."/>
            <person name="Bruns T."/>
            <person name="Baldrian P."/>
            <person name="Vilgalys R."/>
            <person name="Dunand C."/>
            <person name="Henrissat B."/>
            <person name="Grigoriev I.V."/>
            <person name="Hibbett D."/>
            <person name="Nagy L.G."/>
            <person name="Martin F.M."/>
        </authorList>
    </citation>
    <scope>NUCLEOTIDE SEQUENCE</scope>
    <source>
        <strain evidence="1">P2</strain>
    </source>
</reference>
<name>A0ACB6Z190_THEGA</name>
<gene>
    <name evidence="1" type="ORF">BDM02DRAFT_3132464</name>
</gene>
<evidence type="ECO:0000313" key="2">
    <source>
        <dbReference type="Proteomes" id="UP000886501"/>
    </source>
</evidence>
<comment type="caution">
    <text evidence="1">The sequence shown here is derived from an EMBL/GenBank/DDBJ whole genome shotgun (WGS) entry which is preliminary data.</text>
</comment>
<accession>A0ACB6Z190</accession>
<dbReference type="EMBL" id="MU118232">
    <property type="protein sequence ID" value="KAF9643391.1"/>
    <property type="molecule type" value="Genomic_DNA"/>
</dbReference>
<dbReference type="Proteomes" id="UP000886501">
    <property type="component" value="Unassembled WGS sequence"/>
</dbReference>